<reference evidence="1" key="1">
    <citation type="submission" date="2016-07" db="EMBL/GenBank/DDBJ databases">
        <authorList>
            <person name="Bretaudeau A."/>
        </authorList>
    </citation>
    <scope>NUCLEOTIDE SEQUENCE</scope>
    <source>
        <strain evidence="1">Rice</strain>
        <tissue evidence="1">Whole body</tissue>
    </source>
</reference>
<proteinExistence type="predicted"/>
<sequence>MAQALWFIWWSGQIERMNARSFTKEAKVSLGPAGGVLNTRFLALGTLFPGDTPLSVLTDAGLGLSLTLLHTVSS</sequence>
<accession>A0A2H1WC58</accession>
<name>A0A2H1WC58_SPOFR</name>
<evidence type="ECO:0000313" key="1">
    <source>
        <dbReference type="EMBL" id="SOQ50650.1"/>
    </source>
</evidence>
<gene>
    <name evidence="1" type="ORF">SFRICE_031768</name>
</gene>
<dbReference type="EMBL" id="ODYU01007668">
    <property type="protein sequence ID" value="SOQ50650.1"/>
    <property type="molecule type" value="Genomic_DNA"/>
</dbReference>
<organism evidence="1">
    <name type="scientific">Spodoptera frugiperda</name>
    <name type="common">Fall armyworm</name>
    <dbReference type="NCBI Taxonomy" id="7108"/>
    <lineage>
        <taxon>Eukaryota</taxon>
        <taxon>Metazoa</taxon>
        <taxon>Ecdysozoa</taxon>
        <taxon>Arthropoda</taxon>
        <taxon>Hexapoda</taxon>
        <taxon>Insecta</taxon>
        <taxon>Pterygota</taxon>
        <taxon>Neoptera</taxon>
        <taxon>Endopterygota</taxon>
        <taxon>Lepidoptera</taxon>
        <taxon>Glossata</taxon>
        <taxon>Ditrysia</taxon>
        <taxon>Noctuoidea</taxon>
        <taxon>Noctuidae</taxon>
        <taxon>Amphipyrinae</taxon>
        <taxon>Spodoptera</taxon>
    </lineage>
</organism>
<protein>
    <submittedName>
        <fullName evidence="1">SFRICE_031768</fullName>
    </submittedName>
</protein>
<dbReference type="AlphaFoldDB" id="A0A2H1WC58"/>